<accession>A0A182FYY3</accession>
<dbReference type="AlphaFoldDB" id="A0A182FYY3"/>
<dbReference type="EnsemblMetazoa" id="AALB014811-RA">
    <property type="protein sequence ID" value="AALB014811-PA"/>
    <property type="gene ID" value="AALB014811"/>
</dbReference>
<organism evidence="1 2">
    <name type="scientific">Anopheles albimanus</name>
    <name type="common">New world malaria mosquito</name>
    <dbReference type="NCBI Taxonomy" id="7167"/>
    <lineage>
        <taxon>Eukaryota</taxon>
        <taxon>Metazoa</taxon>
        <taxon>Ecdysozoa</taxon>
        <taxon>Arthropoda</taxon>
        <taxon>Hexapoda</taxon>
        <taxon>Insecta</taxon>
        <taxon>Pterygota</taxon>
        <taxon>Neoptera</taxon>
        <taxon>Endopterygota</taxon>
        <taxon>Diptera</taxon>
        <taxon>Nematocera</taxon>
        <taxon>Culicoidea</taxon>
        <taxon>Culicidae</taxon>
        <taxon>Anophelinae</taxon>
        <taxon>Anopheles</taxon>
    </lineage>
</organism>
<reference evidence="1 2" key="1">
    <citation type="journal article" date="2017" name="G3 (Bethesda)">
        <title>The Physical Genome Mapping of Anopheles albimanus Corrected Scaffold Misassemblies and Identified Interarm Rearrangements in Genus Anopheles.</title>
        <authorList>
            <person name="Artemov G.N."/>
            <person name="Peery A.N."/>
            <person name="Jiang X."/>
            <person name="Tu Z."/>
            <person name="Stegniy V.N."/>
            <person name="Sharakhova M.V."/>
            <person name="Sharakhov I.V."/>
        </authorList>
    </citation>
    <scope>NUCLEOTIDE SEQUENCE [LARGE SCALE GENOMIC DNA]</scope>
    <source>
        <strain evidence="1 2">ALBI9_A</strain>
    </source>
</reference>
<protein>
    <submittedName>
        <fullName evidence="1">Uncharacterized protein</fullName>
    </submittedName>
</protein>
<proteinExistence type="predicted"/>
<dbReference type="Proteomes" id="UP000069272">
    <property type="component" value="Chromosome 2R"/>
</dbReference>
<dbReference type="VEuPathDB" id="VectorBase:AALB014811"/>
<evidence type="ECO:0000313" key="2">
    <source>
        <dbReference type="Proteomes" id="UP000069272"/>
    </source>
</evidence>
<keyword evidence="2" id="KW-1185">Reference proteome</keyword>
<name>A0A182FYY3_ANOAL</name>
<evidence type="ECO:0000313" key="1">
    <source>
        <dbReference type="EnsemblMetazoa" id="AALB014811-PA"/>
    </source>
</evidence>
<sequence length="40" mass="4765">MRKTLNQTDRDCDCDGPPRLFYSLKARQKTQKTPQQQQHC</sequence>
<reference evidence="1" key="2">
    <citation type="submission" date="2022-08" db="UniProtKB">
        <authorList>
            <consortium name="EnsemblMetazoa"/>
        </authorList>
    </citation>
    <scope>IDENTIFICATION</scope>
    <source>
        <strain evidence="1">STECLA/ALBI9_A</strain>
    </source>
</reference>